<gene>
    <name evidence="4" type="ORF">BDW59DRAFT_143083</name>
</gene>
<dbReference type="PANTHER" id="PTHR42748:SF7">
    <property type="entry name" value="NMRA LIKE REDOX SENSOR 1-RELATED"/>
    <property type="match status" value="1"/>
</dbReference>
<dbReference type="PANTHER" id="PTHR42748">
    <property type="entry name" value="NITROGEN METABOLITE REPRESSION PROTEIN NMRA FAMILY MEMBER"/>
    <property type="match status" value="1"/>
</dbReference>
<dbReference type="Gene3D" id="3.40.50.720">
    <property type="entry name" value="NAD(P)-binding Rossmann-like Domain"/>
    <property type="match status" value="1"/>
</dbReference>
<dbReference type="InterPro" id="IPR036291">
    <property type="entry name" value="NAD(P)-bd_dom_sf"/>
</dbReference>
<accession>A0ABR4IL24</accession>
<evidence type="ECO:0000313" key="5">
    <source>
        <dbReference type="Proteomes" id="UP001610335"/>
    </source>
</evidence>
<name>A0ABR4IL24_9EURO</name>
<dbReference type="EMBL" id="JBFXLS010000020">
    <property type="protein sequence ID" value="KAL2828416.1"/>
    <property type="molecule type" value="Genomic_DNA"/>
</dbReference>
<keyword evidence="2" id="KW-0521">NADP</keyword>
<dbReference type="InterPro" id="IPR051164">
    <property type="entry name" value="NmrA-like_oxidored"/>
</dbReference>
<comment type="similarity">
    <text evidence="1">Belongs to the NmrA-type oxidoreductase family.</text>
</comment>
<evidence type="ECO:0000313" key="4">
    <source>
        <dbReference type="EMBL" id="KAL2828416.1"/>
    </source>
</evidence>
<comment type="caution">
    <text evidence="4">The sequence shown here is derived from an EMBL/GenBank/DDBJ whole genome shotgun (WGS) entry which is preliminary data.</text>
</comment>
<evidence type="ECO:0000256" key="2">
    <source>
        <dbReference type="ARBA" id="ARBA00022857"/>
    </source>
</evidence>
<evidence type="ECO:0000256" key="1">
    <source>
        <dbReference type="ARBA" id="ARBA00006328"/>
    </source>
</evidence>
<evidence type="ECO:0000259" key="3">
    <source>
        <dbReference type="Pfam" id="PF05368"/>
    </source>
</evidence>
<dbReference type="Proteomes" id="UP001610335">
    <property type="component" value="Unassembled WGS sequence"/>
</dbReference>
<organism evidence="4 5">
    <name type="scientific">Aspergillus cavernicola</name>
    <dbReference type="NCBI Taxonomy" id="176166"/>
    <lineage>
        <taxon>Eukaryota</taxon>
        <taxon>Fungi</taxon>
        <taxon>Dikarya</taxon>
        <taxon>Ascomycota</taxon>
        <taxon>Pezizomycotina</taxon>
        <taxon>Eurotiomycetes</taxon>
        <taxon>Eurotiomycetidae</taxon>
        <taxon>Eurotiales</taxon>
        <taxon>Aspergillaceae</taxon>
        <taxon>Aspergillus</taxon>
        <taxon>Aspergillus subgen. Nidulantes</taxon>
    </lineage>
</organism>
<protein>
    <recommendedName>
        <fullName evidence="3">NmrA-like domain-containing protein</fullName>
    </recommendedName>
</protein>
<reference evidence="4 5" key="1">
    <citation type="submission" date="2024-07" db="EMBL/GenBank/DDBJ databases">
        <title>Section-level genome sequencing and comparative genomics of Aspergillus sections Usti and Cavernicolus.</title>
        <authorList>
            <consortium name="Lawrence Berkeley National Laboratory"/>
            <person name="Nybo J.L."/>
            <person name="Vesth T.C."/>
            <person name="Theobald S."/>
            <person name="Frisvad J.C."/>
            <person name="Larsen T.O."/>
            <person name="Kjaerboelling I."/>
            <person name="Rothschild-Mancinelli K."/>
            <person name="Lyhne E.K."/>
            <person name="Kogle M.E."/>
            <person name="Barry K."/>
            <person name="Clum A."/>
            <person name="Na H."/>
            <person name="Ledsgaard L."/>
            <person name="Lin J."/>
            <person name="Lipzen A."/>
            <person name="Kuo A."/>
            <person name="Riley R."/>
            <person name="Mondo S."/>
            <person name="LaButti K."/>
            <person name="Haridas S."/>
            <person name="Pangalinan J."/>
            <person name="Salamov A.A."/>
            <person name="Simmons B.A."/>
            <person name="Magnuson J.K."/>
            <person name="Chen J."/>
            <person name="Drula E."/>
            <person name="Henrissat B."/>
            <person name="Wiebenga A."/>
            <person name="Lubbers R.J."/>
            <person name="Gomes A.C."/>
            <person name="Makela M.R."/>
            <person name="Stajich J."/>
            <person name="Grigoriev I.V."/>
            <person name="Mortensen U.H."/>
            <person name="De vries R.P."/>
            <person name="Baker S.E."/>
            <person name="Andersen M.R."/>
        </authorList>
    </citation>
    <scope>NUCLEOTIDE SEQUENCE [LARGE SCALE GENOMIC DNA]</scope>
    <source>
        <strain evidence="4 5">CBS 600.67</strain>
    </source>
</reference>
<dbReference type="Pfam" id="PF05368">
    <property type="entry name" value="NmrA"/>
    <property type="match status" value="1"/>
</dbReference>
<sequence length="302" mass="33741">MSKAILITGATGKQGGSVVNNLVSQDANVEILAVTRDVTSTSAQKLEKKSPKIKLVQGNLDQPDEIFANAKKVTSQPIWGVFSVQVPSLNGKHEIEERQGKALVDAALKNNVKHFVYTSVDRGGDVSLENPTVIPHFISKHNIELHLINSTKGTDMSWAILRPVAFLDGSFVPGFIGKIFATCWKIALKEKPLQVIAVSDIGFFGAQAFLKPDEYKEQGISLAGDELSFDEMTRIFKSKTGKDVPLTFEFVAWFFMWMIKDFGTMFQWFHDEGYKTEIQALKKAHPGLKDFRAWLETESDWK</sequence>
<dbReference type="SUPFAM" id="SSF51735">
    <property type="entry name" value="NAD(P)-binding Rossmann-fold domains"/>
    <property type="match status" value="1"/>
</dbReference>
<dbReference type="InterPro" id="IPR008030">
    <property type="entry name" value="NmrA-like"/>
</dbReference>
<dbReference type="Gene3D" id="3.90.25.10">
    <property type="entry name" value="UDP-galactose 4-epimerase, domain 1"/>
    <property type="match status" value="1"/>
</dbReference>
<keyword evidence="5" id="KW-1185">Reference proteome</keyword>
<feature type="domain" description="NmrA-like" evidence="3">
    <location>
        <begin position="1"/>
        <end position="279"/>
    </location>
</feature>
<proteinExistence type="inferred from homology"/>